<reference evidence="2 3" key="1">
    <citation type="submission" date="2021-08" db="EMBL/GenBank/DDBJ databases">
        <title>Complete genome sequence of the strain Aneurinibacillus thermoaerophilus CCM 8960.</title>
        <authorList>
            <person name="Musilova J."/>
            <person name="Kourilova X."/>
            <person name="Pernicova I."/>
            <person name="Bezdicek M."/>
            <person name="Lengerova M."/>
            <person name="Obruca S."/>
            <person name="Sedlar K."/>
        </authorList>
    </citation>
    <scope>NUCLEOTIDE SEQUENCE [LARGE SCALE GENOMIC DNA]</scope>
    <source>
        <strain evidence="2 3">CCM 8960</strain>
    </source>
</reference>
<organism evidence="2 3">
    <name type="scientific">Aneurinibacillus thermoaerophilus</name>
    <dbReference type="NCBI Taxonomy" id="143495"/>
    <lineage>
        <taxon>Bacteria</taxon>
        <taxon>Bacillati</taxon>
        <taxon>Bacillota</taxon>
        <taxon>Bacilli</taxon>
        <taxon>Bacillales</taxon>
        <taxon>Paenibacillaceae</taxon>
        <taxon>Aneurinibacillus group</taxon>
        <taxon>Aneurinibacillus</taxon>
    </lineage>
</organism>
<protein>
    <recommendedName>
        <fullName evidence="4">Tumour necrosis factor receptor superfamily member 19</fullName>
    </recommendedName>
</protein>
<proteinExistence type="predicted"/>
<dbReference type="Proteomes" id="UP000826616">
    <property type="component" value="Chromosome"/>
</dbReference>
<dbReference type="RefSeq" id="WP_220559333.1">
    <property type="nucleotide sequence ID" value="NZ_CP080764.1"/>
</dbReference>
<name>A0ABX8YD99_ANETH</name>
<keyword evidence="1" id="KW-0812">Transmembrane</keyword>
<feature type="transmembrane region" description="Helical" evidence="1">
    <location>
        <begin position="12"/>
        <end position="32"/>
    </location>
</feature>
<accession>A0ABX8YD99</accession>
<sequence length="68" mass="7633">MAMFSSPSMIMMFITGVIILVVFFGAIITAIVQTARGKWKVDYDALAAKNAVEDEARRKARKLRQKQV</sequence>
<evidence type="ECO:0000256" key="1">
    <source>
        <dbReference type="SAM" id="Phobius"/>
    </source>
</evidence>
<evidence type="ECO:0000313" key="2">
    <source>
        <dbReference type="EMBL" id="QYY43315.1"/>
    </source>
</evidence>
<keyword evidence="1" id="KW-0472">Membrane</keyword>
<evidence type="ECO:0000313" key="3">
    <source>
        <dbReference type="Proteomes" id="UP000826616"/>
    </source>
</evidence>
<keyword evidence="3" id="KW-1185">Reference proteome</keyword>
<evidence type="ECO:0008006" key="4">
    <source>
        <dbReference type="Google" id="ProtNLM"/>
    </source>
</evidence>
<dbReference type="GeneID" id="97140376"/>
<gene>
    <name evidence="2" type="ORF">K3F53_03260</name>
</gene>
<dbReference type="EMBL" id="CP080764">
    <property type="protein sequence ID" value="QYY43315.1"/>
    <property type="molecule type" value="Genomic_DNA"/>
</dbReference>
<keyword evidence="1" id="KW-1133">Transmembrane helix</keyword>